<evidence type="ECO:0000259" key="3">
    <source>
        <dbReference type="PROSITE" id="PS51186"/>
    </source>
</evidence>
<dbReference type="Pfam" id="PF13508">
    <property type="entry name" value="Acetyltransf_7"/>
    <property type="match status" value="1"/>
</dbReference>
<dbReference type="Gene3D" id="3.40.630.30">
    <property type="match status" value="1"/>
</dbReference>
<dbReference type="CDD" id="cd04301">
    <property type="entry name" value="NAT_SF"/>
    <property type="match status" value="1"/>
</dbReference>
<dbReference type="Proteomes" id="UP001589619">
    <property type="component" value="Unassembled WGS sequence"/>
</dbReference>
<accession>A0ABV5VS40</accession>
<dbReference type="SUPFAM" id="SSF55729">
    <property type="entry name" value="Acyl-CoA N-acyltransferases (Nat)"/>
    <property type="match status" value="1"/>
</dbReference>
<dbReference type="EMBL" id="JBHMAG010000004">
    <property type="protein sequence ID" value="MFB9750831.1"/>
    <property type="molecule type" value="Genomic_DNA"/>
</dbReference>
<dbReference type="InterPro" id="IPR016181">
    <property type="entry name" value="Acyl_CoA_acyltransferase"/>
</dbReference>
<reference evidence="4 5" key="1">
    <citation type="submission" date="2024-09" db="EMBL/GenBank/DDBJ databases">
        <authorList>
            <person name="Sun Q."/>
            <person name="Mori K."/>
        </authorList>
    </citation>
    <scope>NUCLEOTIDE SEQUENCE [LARGE SCALE GENOMIC DNA]</scope>
    <source>
        <strain evidence="4 5">JCM 12520</strain>
    </source>
</reference>
<organism evidence="4 5">
    <name type="scientific">Paenibacillus hodogayensis</name>
    <dbReference type="NCBI Taxonomy" id="279208"/>
    <lineage>
        <taxon>Bacteria</taxon>
        <taxon>Bacillati</taxon>
        <taxon>Bacillota</taxon>
        <taxon>Bacilli</taxon>
        <taxon>Bacillales</taxon>
        <taxon>Paenibacillaceae</taxon>
        <taxon>Paenibacillus</taxon>
    </lineage>
</organism>
<dbReference type="PROSITE" id="PS51186">
    <property type="entry name" value="GNAT"/>
    <property type="match status" value="1"/>
</dbReference>
<feature type="domain" description="N-acetyltransferase" evidence="3">
    <location>
        <begin position="1"/>
        <end position="145"/>
    </location>
</feature>
<dbReference type="RefSeq" id="WP_344906272.1">
    <property type="nucleotide sequence ID" value="NZ_BAAAYO010000002.1"/>
</dbReference>
<keyword evidence="1" id="KW-0808">Transferase</keyword>
<evidence type="ECO:0000313" key="5">
    <source>
        <dbReference type="Proteomes" id="UP001589619"/>
    </source>
</evidence>
<dbReference type="PANTHER" id="PTHR43800:SF1">
    <property type="entry name" value="PEPTIDYL-LYSINE N-ACETYLTRANSFERASE YJAB"/>
    <property type="match status" value="1"/>
</dbReference>
<evidence type="ECO:0000256" key="1">
    <source>
        <dbReference type="ARBA" id="ARBA00022679"/>
    </source>
</evidence>
<gene>
    <name evidence="4" type="ORF">ACFFNY_04515</name>
</gene>
<keyword evidence="5" id="KW-1185">Reference proteome</keyword>
<dbReference type="NCBIfam" id="NF007807">
    <property type="entry name" value="PRK10514.1"/>
    <property type="match status" value="1"/>
</dbReference>
<dbReference type="InterPro" id="IPR000182">
    <property type="entry name" value="GNAT_dom"/>
</dbReference>
<evidence type="ECO:0000313" key="4">
    <source>
        <dbReference type="EMBL" id="MFB9750831.1"/>
    </source>
</evidence>
<dbReference type="PANTHER" id="PTHR43800">
    <property type="entry name" value="PEPTIDYL-LYSINE N-ACETYLTRANSFERASE YJAB"/>
    <property type="match status" value="1"/>
</dbReference>
<proteinExistence type="predicted"/>
<evidence type="ECO:0000256" key="2">
    <source>
        <dbReference type="ARBA" id="ARBA00023315"/>
    </source>
</evidence>
<protein>
    <submittedName>
        <fullName evidence="4">Acetyltransferase</fullName>
    </submittedName>
</protein>
<name>A0ABV5VS40_9BACL</name>
<comment type="caution">
    <text evidence="4">The sequence shown here is derived from an EMBL/GenBank/DDBJ whole genome shotgun (WGS) entry which is preliminary data.</text>
</comment>
<keyword evidence="2" id="KW-0012">Acyltransferase</keyword>
<sequence>MEIRPYAETDHDRLVDIWHRAVIRTHDFLTEEDISYYYGFVQGGALNSVEIWVARDESGEPSGFVGLDGAKVEMLFVDPERHGQGTGKALLDHVVALKGKPVTVDVNEQNGGALGFYRRYGFEQIGRSELDGSGKPFPLLHLKLDS</sequence>